<comment type="caution">
    <text evidence="1">The sequence shown here is derived from an EMBL/GenBank/DDBJ whole genome shotgun (WGS) entry which is preliminary data.</text>
</comment>
<evidence type="ECO:0000313" key="1">
    <source>
        <dbReference type="EMBL" id="MDQ0443116.1"/>
    </source>
</evidence>
<organism evidence="1 2">
    <name type="scientific">Methylobacterium persicinum</name>
    <dbReference type="NCBI Taxonomy" id="374426"/>
    <lineage>
        <taxon>Bacteria</taxon>
        <taxon>Pseudomonadati</taxon>
        <taxon>Pseudomonadota</taxon>
        <taxon>Alphaproteobacteria</taxon>
        <taxon>Hyphomicrobiales</taxon>
        <taxon>Methylobacteriaceae</taxon>
        <taxon>Methylobacterium</taxon>
    </lineage>
</organism>
<name>A0ABU0HLC2_9HYPH</name>
<dbReference type="RefSeq" id="WP_238249148.1">
    <property type="nucleotide sequence ID" value="NZ_BPQX01000026.1"/>
</dbReference>
<sequence length="348" mass="39294">MRFHIDFDHGDLIRGWIVPDNPLAISRVVVSTGGRRIADVPASIVDENFRHFGWHSTGQCTFSLTDAEVPGLSGLPDLELFDADTNVRIFRRSPDDGLLQQRFLLVNTGIEPETTLQMALHPYFRHSYFGLHRLTDEVLTSILGSEVMPSLFLSGALIVPRYENFMMPDMMLTSILVQDPYVEMATRMLWLRDRADEAADPARRWRLGPLAEAATFATDYDLTDLKSLKRYFRMLPEAAYRLLYNPLIRQLATRMPEDRLFPGHSIAAIEVISRVGIVGHRERFEAFASTLFDRLGLDIPLPAAPALPADALALADRLRAVKAVQEMLVYDIALTDAVKDTVDKIWKA</sequence>
<reference evidence="1 2" key="1">
    <citation type="submission" date="2023-07" db="EMBL/GenBank/DDBJ databases">
        <title>Genomic Encyclopedia of Type Strains, Phase IV (KMG-IV): sequencing the most valuable type-strain genomes for metagenomic binning, comparative biology and taxonomic classification.</title>
        <authorList>
            <person name="Goeker M."/>
        </authorList>
    </citation>
    <scope>NUCLEOTIDE SEQUENCE [LARGE SCALE GENOMIC DNA]</scope>
    <source>
        <strain evidence="1 2">DSM 19562</strain>
    </source>
</reference>
<dbReference type="EMBL" id="JAUSVV010000005">
    <property type="protein sequence ID" value="MDQ0443116.1"/>
    <property type="molecule type" value="Genomic_DNA"/>
</dbReference>
<keyword evidence="2" id="KW-1185">Reference proteome</keyword>
<proteinExistence type="predicted"/>
<evidence type="ECO:0000313" key="2">
    <source>
        <dbReference type="Proteomes" id="UP001236369"/>
    </source>
</evidence>
<accession>A0ABU0HLC2</accession>
<gene>
    <name evidence="1" type="ORF">QO016_002614</name>
</gene>
<protein>
    <submittedName>
        <fullName evidence="1">Uncharacterized protein</fullName>
    </submittedName>
</protein>
<dbReference type="Proteomes" id="UP001236369">
    <property type="component" value="Unassembled WGS sequence"/>
</dbReference>